<sequence>MLVPFKSVGSNVTFFKRSSGFNLGVEISNDDLKERTVFSVELLQMSDTGLKVFELINVSPKLVLKNASATNSSIVACSEEEFFSDVIDRMVTKKKAKKNAAFKKVKLKVGKKLKKTSTTDTTIKTKKVVLLSQLQEKNGTSERPLSYRGLSLDDLCKQLGHFSKSVRNGALVGTKQLLTSRPDLVESHLRVLVPSVARLIPHCGSDPALSGQLLALIRVICNASPHSMTAHFTLFVAHLLHALTHNEARVRSFSLSVIALVLCTYPDLCSKNADLFTAFVKFLGGSHKPRWNSPGFLETIVSFIKAYTADRSNRKDVCTEIQLSMDTGEVSAGVNLLRTFSKSNPFDFPVITSSISTTVSPLEVPESLLSLSEACAPILDVVSS</sequence>
<dbReference type="OMA" id="FPCFINY"/>
<evidence type="ECO:0000313" key="1">
    <source>
        <dbReference type="EMBL" id="VDM56265.1"/>
    </source>
</evidence>
<name>A0A158PG13_ANGCS</name>
<proteinExistence type="predicted"/>
<dbReference type="STRING" id="334426.A0A158PG13"/>
<dbReference type="PANTHER" id="PTHR16056:SF2">
    <property type="entry name" value="TESTIS-EXPRESSED PROTEIN 10"/>
    <property type="match status" value="1"/>
</dbReference>
<dbReference type="GO" id="GO:0071339">
    <property type="term" value="C:MLL1 complex"/>
    <property type="evidence" value="ECO:0007669"/>
    <property type="project" value="TreeGrafter"/>
</dbReference>
<protein>
    <submittedName>
        <fullName evidence="3">Ipi1_N domain-containing protein</fullName>
    </submittedName>
</protein>
<keyword evidence="2" id="KW-1185">Reference proteome</keyword>
<dbReference type="OrthoDB" id="361362at2759"/>
<dbReference type="SUPFAM" id="SSF48371">
    <property type="entry name" value="ARM repeat"/>
    <property type="match status" value="1"/>
</dbReference>
<dbReference type="PANTHER" id="PTHR16056">
    <property type="entry name" value="REGULATOR OF MICROTUBULE DYNAMICS PROTEIN"/>
    <property type="match status" value="1"/>
</dbReference>
<organism evidence="3">
    <name type="scientific">Angiostrongylus costaricensis</name>
    <name type="common">Nematode worm</name>
    <dbReference type="NCBI Taxonomy" id="334426"/>
    <lineage>
        <taxon>Eukaryota</taxon>
        <taxon>Metazoa</taxon>
        <taxon>Ecdysozoa</taxon>
        <taxon>Nematoda</taxon>
        <taxon>Chromadorea</taxon>
        <taxon>Rhabditida</taxon>
        <taxon>Rhabditina</taxon>
        <taxon>Rhabditomorpha</taxon>
        <taxon>Strongyloidea</taxon>
        <taxon>Metastrongylidae</taxon>
        <taxon>Angiostrongylus</taxon>
    </lineage>
</organism>
<evidence type="ECO:0000313" key="2">
    <source>
        <dbReference type="Proteomes" id="UP000267027"/>
    </source>
</evidence>
<dbReference type="Gene3D" id="1.25.10.10">
    <property type="entry name" value="Leucine-rich Repeat Variant"/>
    <property type="match status" value="1"/>
</dbReference>
<reference evidence="1 2" key="2">
    <citation type="submission" date="2018-11" db="EMBL/GenBank/DDBJ databases">
        <authorList>
            <consortium name="Pathogen Informatics"/>
        </authorList>
    </citation>
    <scope>NUCLEOTIDE SEQUENCE [LARGE SCALE GENOMIC DNA]</scope>
    <source>
        <strain evidence="1 2">Costa Rica</strain>
    </source>
</reference>
<reference evidence="3" key="1">
    <citation type="submission" date="2016-04" db="UniProtKB">
        <authorList>
            <consortium name="WormBaseParasite"/>
        </authorList>
    </citation>
    <scope>IDENTIFICATION</scope>
</reference>
<dbReference type="WBParaSite" id="ACOC_0000467901-mRNA-1">
    <property type="protein sequence ID" value="ACOC_0000467901-mRNA-1"/>
    <property type="gene ID" value="ACOC_0000467901"/>
</dbReference>
<dbReference type="InterPro" id="IPR011989">
    <property type="entry name" value="ARM-like"/>
</dbReference>
<dbReference type="InterPro" id="IPR016024">
    <property type="entry name" value="ARM-type_fold"/>
</dbReference>
<dbReference type="Proteomes" id="UP000267027">
    <property type="component" value="Unassembled WGS sequence"/>
</dbReference>
<dbReference type="EMBL" id="UYYA01003825">
    <property type="protein sequence ID" value="VDM56265.1"/>
    <property type="molecule type" value="Genomic_DNA"/>
</dbReference>
<gene>
    <name evidence="1" type="ORF">ACOC_LOCUS4680</name>
</gene>
<dbReference type="AlphaFoldDB" id="A0A158PG13"/>
<accession>A0A158PG13</accession>
<evidence type="ECO:0000313" key="3">
    <source>
        <dbReference type="WBParaSite" id="ACOC_0000467901-mRNA-1"/>
    </source>
</evidence>